<dbReference type="OrthoDB" id="9802228at2"/>
<dbReference type="SUPFAM" id="SSF46767">
    <property type="entry name" value="Methylated DNA-protein cysteine methyltransferase, C-terminal domain"/>
    <property type="match status" value="1"/>
</dbReference>
<evidence type="ECO:0000256" key="6">
    <source>
        <dbReference type="ARBA" id="ARBA00022763"/>
    </source>
</evidence>
<dbReference type="GO" id="GO:0032259">
    <property type="term" value="P:methylation"/>
    <property type="evidence" value="ECO:0007669"/>
    <property type="project" value="UniProtKB-KW"/>
</dbReference>
<dbReference type="CDD" id="cd06445">
    <property type="entry name" value="ATase"/>
    <property type="match status" value="1"/>
</dbReference>
<evidence type="ECO:0000256" key="7">
    <source>
        <dbReference type="ARBA" id="ARBA00023204"/>
    </source>
</evidence>
<dbReference type="FunFam" id="1.10.10.10:FF:000214">
    <property type="entry name" value="Methylated-DNA--protein-cysteine methyltransferase"/>
    <property type="match status" value="1"/>
</dbReference>
<protein>
    <recommendedName>
        <fullName evidence="3">methylated-DNA--[protein]-cysteine S-methyltransferase</fullName>
        <ecNumber evidence="3">2.1.1.63</ecNumber>
    </recommendedName>
</protein>
<comment type="similarity">
    <text evidence="2">Belongs to the MGMT family.</text>
</comment>
<dbReference type="Gene3D" id="1.10.10.10">
    <property type="entry name" value="Winged helix-like DNA-binding domain superfamily/Winged helix DNA-binding domain"/>
    <property type="match status" value="1"/>
</dbReference>
<dbReference type="eggNOG" id="COG0350">
    <property type="taxonomic scope" value="Bacteria"/>
</dbReference>
<evidence type="ECO:0000256" key="1">
    <source>
        <dbReference type="ARBA" id="ARBA00001286"/>
    </source>
</evidence>
<dbReference type="GO" id="GO:0006281">
    <property type="term" value="P:DNA repair"/>
    <property type="evidence" value="ECO:0007669"/>
    <property type="project" value="UniProtKB-KW"/>
</dbReference>
<dbReference type="SUPFAM" id="SSF53155">
    <property type="entry name" value="Methylated DNA-protein cysteine methyltransferase domain"/>
    <property type="match status" value="1"/>
</dbReference>
<proteinExistence type="inferred from homology"/>
<feature type="domain" description="Methylated-DNA-[protein]-cysteine S-methyltransferase DNA binding" evidence="9">
    <location>
        <begin position="83"/>
        <end position="162"/>
    </location>
</feature>
<keyword evidence="6" id="KW-0227">DNA damage</keyword>
<evidence type="ECO:0000256" key="8">
    <source>
        <dbReference type="ARBA" id="ARBA00049348"/>
    </source>
</evidence>
<dbReference type="Pfam" id="PF02870">
    <property type="entry name" value="Methyltransf_1N"/>
    <property type="match status" value="1"/>
</dbReference>
<evidence type="ECO:0000313" key="12">
    <source>
        <dbReference type="Proteomes" id="UP000054010"/>
    </source>
</evidence>
<comment type="catalytic activity">
    <reaction evidence="8">
        <text>a 6-O-methyl-2'-deoxyguanosine in DNA + L-cysteinyl-[protein] = S-methyl-L-cysteinyl-[protein] + a 2'-deoxyguanosine in DNA</text>
        <dbReference type="Rhea" id="RHEA:24000"/>
        <dbReference type="Rhea" id="RHEA-COMP:10131"/>
        <dbReference type="Rhea" id="RHEA-COMP:10132"/>
        <dbReference type="Rhea" id="RHEA-COMP:11367"/>
        <dbReference type="Rhea" id="RHEA-COMP:11368"/>
        <dbReference type="ChEBI" id="CHEBI:29950"/>
        <dbReference type="ChEBI" id="CHEBI:82612"/>
        <dbReference type="ChEBI" id="CHEBI:85445"/>
        <dbReference type="ChEBI" id="CHEBI:85448"/>
        <dbReference type="EC" id="2.1.1.63"/>
    </reaction>
</comment>
<feature type="domain" description="Methylguanine DNA methyltransferase ribonuclease-like" evidence="10">
    <location>
        <begin position="3"/>
        <end position="78"/>
    </location>
</feature>
<keyword evidence="5" id="KW-0808">Transferase</keyword>
<keyword evidence="4 11" id="KW-0489">Methyltransferase</keyword>
<dbReference type="STRING" id="765420.OSCT_3119"/>
<dbReference type="EMBL" id="ADVR01000133">
    <property type="protein sequence ID" value="EFO79043.1"/>
    <property type="molecule type" value="Genomic_DNA"/>
</dbReference>
<evidence type="ECO:0000256" key="5">
    <source>
        <dbReference type="ARBA" id="ARBA00022679"/>
    </source>
</evidence>
<comment type="catalytic activity">
    <reaction evidence="1">
        <text>a 4-O-methyl-thymidine in DNA + L-cysteinyl-[protein] = a thymidine in DNA + S-methyl-L-cysteinyl-[protein]</text>
        <dbReference type="Rhea" id="RHEA:53428"/>
        <dbReference type="Rhea" id="RHEA-COMP:10131"/>
        <dbReference type="Rhea" id="RHEA-COMP:10132"/>
        <dbReference type="Rhea" id="RHEA-COMP:13555"/>
        <dbReference type="Rhea" id="RHEA-COMP:13556"/>
        <dbReference type="ChEBI" id="CHEBI:29950"/>
        <dbReference type="ChEBI" id="CHEBI:82612"/>
        <dbReference type="ChEBI" id="CHEBI:137386"/>
        <dbReference type="ChEBI" id="CHEBI:137387"/>
        <dbReference type="EC" id="2.1.1.63"/>
    </reaction>
</comment>
<dbReference type="InterPro" id="IPR008332">
    <property type="entry name" value="MethylG_MeTrfase_N"/>
</dbReference>
<dbReference type="HOGENOM" id="CLU_000445_52_2_0"/>
<dbReference type="Proteomes" id="UP000054010">
    <property type="component" value="Unassembled WGS sequence"/>
</dbReference>
<reference evidence="11 12" key="1">
    <citation type="journal article" date="2011" name="J. Bacteriol.">
        <title>Draft genome sequence of the anoxygenic filamentous phototrophic bacterium Oscillochloris trichoides subsp. DG-6.</title>
        <authorList>
            <person name="Kuznetsov B.B."/>
            <person name="Ivanovsky R.N."/>
            <person name="Keppen O.I."/>
            <person name="Sukhacheva M.V."/>
            <person name="Bumazhkin B.K."/>
            <person name="Patutina E.O."/>
            <person name="Beletsky A.V."/>
            <person name="Mardanov A.V."/>
            <person name="Baslerov R.V."/>
            <person name="Panteleeva A.N."/>
            <person name="Kolganova T.V."/>
            <person name="Ravin N.V."/>
            <person name="Skryabin K.G."/>
        </authorList>
    </citation>
    <scope>NUCLEOTIDE SEQUENCE [LARGE SCALE GENOMIC DNA]</scope>
    <source>
        <strain evidence="11 12">DG-6</strain>
    </source>
</reference>
<dbReference type="InterPro" id="IPR036388">
    <property type="entry name" value="WH-like_DNA-bd_sf"/>
</dbReference>
<dbReference type="InterPro" id="IPR014048">
    <property type="entry name" value="MethylDNA_cys_MeTrfase_DNA-bd"/>
</dbReference>
<dbReference type="InterPro" id="IPR036631">
    <property type="entry name" value="MGMT_N_sf"/>
</dbReference>
<evidence type="ECO:0000313" key="11">
    <source>
        <dbReference type="EMBL" id="EFO79043.1"/>
    </source>
</evidence>
<organism evidence="11 12">
    <name type="scientific">Oscillochloris trichoides DG-6</name>
    <dbReference type="NCBI Taxonomy" id="765420"/>
    <lineage>
        <taxon>Bacteria</taxon>
        <taxon>Bacillati</taxon>
        <taxon>Chloroflexota</taxon>
        <taxon>Chloroflexia</taxon>
        <taxon>Chloroflexales</taxon>
        <taxon>Chloroflexineae</taxon>
        <taxon>Oscillochloridaceae</taxon>
        <taxon>Oscillochloris</taxon>
    </lineage>
</organism>
<dbReference type="NCBIfam" id="TIGR00589">
    <property type="entry name" value="ogt"/>
    <property type="match status" value="1"/>
</dbReference>
<dbReference type="InterPro" id="IPR036217">
    <property type="entry name" value="MethylDNA_cys_MeTrfase_DNAb"/>
</dbReference>
<gene>
    <name evidence="11" type="ORF">OSCT_3119</name>
</gene>
<dbReference type="PANTHER" id="PTHR10815:SF5">
    <property type="entry name" value="METHYLATED-DNA--PROTEIN-CYSTEINE METHYLTRANSFERASE"/>
    <property type="match status" value="1"/>
</dbReference>
<evidence type="ECO:0000256" key="4">
    <source>
        <dbReference type="ARBA" id="ARBA00022603"/>
    </source>
</evidence>
<dbReference type="Pfam" id="PF01035">
    <property type="entry name" value="DNA_binding_1"/>
    <property type="match status" value="1"/>
</dbReference>
<comment type="caution">
    <text evidence="11">The sequence shown here is derived from an EMBL/GenBank/DDBJ whole genome shotgun (WGS) entry which is preliminary data.</text>
</comment>
<evidence type="ECO:0000256" key="3">
    <source>
        <dbReference type="ARBA" id="ARBA00011918"/>
    </source>
</evidence>
<dbReference type="AlphaFoldDB" id="E1IIG8"/>
<keyword evidence="12" id="KW-1185">Reference proteome</keyword>
<dbReference type="GO" id="GO:0003908">
    <property type="term" value="F:methylated-DNA-[protein]-cysteine S-methyltransferase activity"/>
    <property type="evidence" value="ECO:0007669"/>
    <property type="project" value="UniProtKB-EC"/>
</dbReference>
<dbReference type="PANTHER" id="PTHR10815">
    <property type="entry name" value="METHYLATED-DNA--PROTEIN-CYSTEINE METHYLTRANSFERASE"/>
    <property type="match status" value="1"/>
</dbReference>
<evidence type="ECO:0000259" key="9">
    <source>
        <dbReference type="Pfam" id="PF01035"/>
    </source>
</evidence>
<sequence>MLITYTIADSPLGRLLVASTAQGLCAVSMADVDATLEAALRADYPQATLTPAASPLPALATLLAYLVGQTTNLDLPVDVAATPFQQRVWQALRAIPYGQTRTYTQIATDLGNPNAARAVGRACATNRVALVIPCHRAVGSGGTLHGFRWGLNRKRALLDLERLGAMKELTEYMEPNHKQALLDLEREILDA</sequence>
<evidence type="ECO:0000259" key="10">
    <source>
        <dbReference type="Pfam" id="PF02870"/>
    </source>
</evidence>
<dbReference type="Gene3D" id="3.30.160.70">
    <property type="entry name" value="Methylated DNA-protein cysteine methyltransferase domain"/>
    <property type="match status" value="1"/>
</dbReference>
<accession>E1IIG8</accession>
<evidence type="ECO:0000256" key="2">
    <source>
        <dbReference type="ARBA" id="ARBA00008711"/>
    </source>
</evidence>
<keyword evidence="7" id="KW-0234">DNA repair</keyword>
<dbReference type="EC" id="2.1.1.63" evidence="3"/>
<name>E1IIG8_9CHLR</name>